<evidence type="ECO:0000313" key="1">
    <source>
        <dbReference type="EMBL" id="KAF4967379.1"/>
    </source>
</evidence>
<name>A0A8H4U0C3_9HYPO</name>
<comment type="caution">
    <text evidence="1">The sequence shown here is derived from an EMBL/GenBank/DDBJ whole genome shotgun (WGS) entry which is preliminary data.</text>
</comment>
<evidence type="ECO:0000313" key="2">
    <source>
        <dbReference type="Proteomes" id="UP000622797"/>
    </source>
</evidence>
<reference evidence="1" key="1">
    <citation type="journal article" date="2020" name="BMC Genomics">
        <title>Correction to: Identification and distribution of gene clusters required for synthesis of sphingolipid metabolism inhibitors in diverse species of the filamentous fungus Fusarium.</title>
        <authorList>
            <person name="Kim H.S."/>
            <person name="Lohmar J.M."/>
            <person name="Busman M."/>
            <person name="Brown D.W."/>
            <person name="Naumann T.A."/>
            <person name="Divon H.H."/>
            <person name="Lysoe E."/>
            <person name="Uhlig S."/>
            <person name="Proctor R.H."/>
        </authorList>
    </citation>
    <scope>NUCLEOTIDE SEQUENCE</scope>
    <source>
        <strain evidence="1">NRRL 20472</strain>
    </source>
</reference>
<accession>A0A8H4U0C3</accession>
<sequence>MPSNLPKLLPASAAPFAPRPSSVDVILGSKVEPWLTRTLKPINIPRRPFNSTWQHQQCLAENLSSVAAIWTLTSLMLAKTPRSEFKQDGNNPLVEAIMNYELVHIDAYTVYVDMVYCNEVAFKLTPETIDALVKYHRDIHCVDVMADTHDWAGKKQECKKLHENFVQDINKFVFYTPVSTLEGLEEGGAGELLRKGS</sequence>
<organism evidence="1 2">
    <name type="scientific">Fusarium sarcochroum</name>
    <dbReference type="NCBI Taxonomy" id="1208366"/>
    <lineage>
        <taxon>Eukaryota</taxon>
        <taxon>Fungi</taxon>
        <taxon>Dikarya</taxon>
        <taxon>Ascomycota</taxon>
        <taxon>Pezizomycotina</taxon>
        <taxon>Sordariomycetes</taxon>
        <taxon>Hypocreomycetidae</taxon>
        <taxon>Hypocreales</taxon>
        <taxon>Nectriaceae</taxon>
        <taxon>Fusarium</taxon>
        <taxon>Fusarium lateritium species complex</taxon>
    </lineage>
</organism>
<dbReference type="AlphaFoldDB" id="A0A8H4U0C3"/>
<dbReference type="Proteomes" id="UP000622797">
    <property type="component" value="Unassembled WGS sequence"/>
</dbReference>
<gene>
    <name evidence="1" type="ORF">FSARC_5058</name>
</gene>
<protein>
    <submittedName>
        <fullName evidence="1">Uncharacterized protein</fullName>
    </submittedName>
</protein>
<dbReference type="EMBL" id="JABEXW010000241">
    <property type="protein sequence ID" value="KAF4967379.1"/>
    <property type="molecule type" value="Genomic_DNA"/>
</dbReference>
<keyword evidence="2" id="KW-1185">Reference proteome</keyword>
<dbReference type="OrthoDB" id="5352472at2759"/>
<proteinExistence type="predicted"/>
<reference evidence="1" key="2">
    <citation type="submission" date="2020-05" db="EMBL/GenBank/DDBJ databases">
        <authorList>
            <person name="Kim H.-S."/>
            <person name="Proctor R.H."/>
            <person name="Brown D.W."/>
        </authorList>
    </citation>
    <scope>NUCLEOTIDE SEQUENCE</scope>
    <source>
        <strain evidence="1">NRRL 20472</strain>
    </source>
</reference>